<sequence length="656" mass="68928">MRPAQRARQAEDAASKLSSLVRSPQVAQLLQQPVPAQPTAAQRAVLASCSSRLNLLYRAMPASLSSSSSGTEAFMQMLRRALGQQPTHSAGVLLAWLQQQPQQLAAALQGVLSIGVQPGTTEAVWCIGMQAVARLAELLLDCCAAKSSSCTATVAELTVNMTQQLLQSGVLSGWTELAKLLLQQRQQQPSSRCEGDWWALLRLFEVMHTLFDLWSGAVPYVPSHATTMVAAALPLLQQLHCYGRLLAPGSAAAAAAAGSAAAEAAATDRSGSEEVWSAYNMVQLVSGDFVYQLGRLFMQQQLDSGAAAEVNSLLCEPAVAQLLLQLLAVDTAVLHQQHSDEQQQTPTENSKQQLRADLLPIPAFHQHQDMLQLLPGGQAFLDTAAEQLGSRWQQWPATVGSCCAAGAGATAAGGRAVQRQRQQPRQQPQQQHANVTHLESPVQLLLTSNALHHGQLRAVLQGGSSCLPPELLQQAGLQLLQALAAPLQQLQLAARDDPWRTVAAEAVEGTEAGSISRQLLALKAAASGLPLPELVHAGCDLEASPLFSLAAAHPEAFTALLDCFLRSPMLQAADMLAAVEGVAHAAVAVLGSSFRPLGAVLNTAAVTGLASAISSCAKRAVQLTRAAVAQQFQAAAGIAQVAGAAAAAMYFPAAHN</sequence>
<organism evidence="1 2">
    <name type="scientific">Tetradesmus obliquus</name>
    <name type="common">Green alga</name>
    <name type="synonym">Acutodesmus obliquus</name>
    <dbReference type="NCBI Taxonomy" id="3088"/>
    <lineage>
        <taxon>Eukaryota</taxon>
        <taxon>Viridiplantae</taxon>
        <taxon>Chlorophyta</taxon>
        <taxon>core chlorophytes</taxon>
        <taxon>Chlorophyceae</taxon>
        <taxon>CS clade</taxon>
        <taxon>Sphaeropleales</taxon>
        <taxon>Scenedesmaceae</taxon>
        <taxon>Tetradesmus</taxon>
    </lineage>
</organism>
<evidence type="ECO:0000313" key="1">
    <source>
        <dbReference type="EMBL" id="SZX79243.1"/>
    </source>
</evidence>
<keyword evidence="2" id="KW-1185">Reference proteome</keyword>
<name>A0A383WPQ4_TETOB</name>
<proteinExistence type="predicted"/>
<gene>
    <name evidence="1" type="ORF">BQ4739_LOCUS19525</name>
</gene>
<dbReference type="AlphaFoldDB" id="A0A383WPQ4"/>
<dbReference type="EMBL" id="FNXT01001361">
    <property type="protein sequence ID" value="SZX79243.1"/>
    <property type="molecule type" value="Genomic_DNA"/>
</dbReference>
<accession>A0A383WPQ4</accession>
<reference evidence="1 2" key="1">
    <citation type="submission" date="2016-10" db="EMBL/GenBank/DDBJ databases">
        <authorList>
            <person name="Cai Z."/>
        </authorList>
    </citation>
    <scope>NUCLEOTIDE SEQUENCE [LARGE SCALE GENOMIC DNA]</scope>
</reference>
<protein>
    <submittedName>
        <fullName evidence="1">Uncharacterized protein</fullName>
    </submittedName>
</protein>
<evidence type="ECO:0000313" key="2">
    <source>
        <dbReference type="Proteomes" id="UP000256970"/>
    </source>
</evidence>
<dbReference type="Proteomes" id="UP000256970">
    <property type="component" value="Unassembled WGS sequence"/>
</dbReference>